<dbReference type="Proteomes" id="UP000297245">
    <property type="component" value="Unassembled WGS sequence"/>
</dbReference>
<protein>
    <submittedName>
        <fullName evidence="2">Uncharacterized protein</fullName>
    </submittedName>
</protein>
<dbReference type="AlphaFoldDB" id="A0A4S8LZ46"/>
<feature type="region of interest" description="Disordered" evidence="1">
    <location>
        <begin position="112"/>
        <end position="216"/>
    </location>
</feature>
<name>A0A4S8LZ46_DENBC</name>
<accession>A0A4S8LZ46</accession>
<evidence type="ECO:0000313" key="3">
    <source>
        <dbReference type="Proteomes" id="UP000297245"/>
    </source>
</evidence>
<reference evidence="2 3" key="1">
    <citation type="journal article" date="2019" name="Nat. Ecol. Evol.">
        <title>Megaphylogeny resolves global patterns of mushroom evolution.</title>
        <authorList>
            <person name="Varga T."/>
            <person name="Krizsan K."/>
            <person name="Foldi C."/>
            <person name="Dima B."/>
            <person name="Sanchez-Garcia M."/>
            <person name="Sanchez-Ramirez S."/>
            <person name="Szollosi G.J."/>
            <person name="Szarkandi J.G."/>
            <person name="Papp V."/>
            <person name="Albert L."/>
            <person name="Andreopoulos W."/>
            <person name="Angelini C."/>
            <person name="Antonin V."/>
            <person name="Barry K.W."/>
            <person name="Bougher N.L."/>
            <person name="Buchanan P."/>
            <person name="Buyck B."/>
            <person name="Bense V."/>
            <person name="Catcheside P."/>
            <person name="Chovatia M."/>
            <person name="Cooper J."/>
            <person name="Damon W."/>
            <person name="Desjardin D."/>
            <person name="Finy P."/>
            <person name="Geml J."/>
            <person name="Haridas S."/>
            <person name="Hughes K."/>
            <person name="Justo A."/>
            <person name="Karasinski D."/>
            <person name="Kautmanova I."/>
            <person name="Kiss B."/>
            <person name="Kocsube S."/>
            <person name="Kotiranta H."/>
            <person name="LaButti K.M."/>
            <person name="Lechner B.E."/>
            <person name="Liimatainen K."/>
            <person name="Lipzen A."/>
            <person name="Lukacs Z."/>
            <person name="Mihaltcheva S."/>
            <person name="Morgado L.N."/>
            <person name="Niskanen T."/>
            <person name="Noordeloos M.E."/>
            <person name="Ohm R.A."/>
            <person name="Ortiz-Santana B."/>
            <person name="Ovrebo C."/>
            <person name="Racz N."/>
            <person name="Riley R."/>
            <person name="Savchenko A."/>
            <person name="Shiryaev A."/>
            <person name="Soop K."/>
            <person name="Spirin V."/>
            <person name="Szebenyi C."/>
            <person name="Tomsovsky M."/>
            <person name="Tulloss R.E."/>
            <person name="Uehling J."/>
            <person name="Grigoriev I.V."/>
            <person name="Vagvolgyi C."/>
            <person name="Papp T."/>
            <person name="Martin F.M."/>
            <person name="Miettinen O."/>
            <person name="Hibbett D.S."/>
            <person name="Nagy L.G."/>
        </authorList>
    </citation>
    <scope>NUCLEOTIDE SEQUENCE [LARGE SCALE GENOMIC DNA]</scope>
    <source>
        <strain evidence="2 3">CBS 962.96</strain>
    </source>
</reference>
<feature type="compositionally biased region" description="Pro residues" evidence="1">
    <location>
        <begin position="132"/>
        <end position="152"/>
    </location>
</feature>
<evidence type="ECO:0000313" key="2">
    <source>
        <dbReference type="EMBL" id="THU94781.1"/>
    </source>
</evidence>
<organism evidence="2 3">
    <name type="scientific">Dendrothele bispora (strain CBS 962.96)</name>
    <dbReference type="NCBI Taxonomy" id="1314807"/>
    <lineage>
        <taxon>Eukaryota</taxon>
        <taxon>Fungi</taxon>
        <taxon>Dikarya</taxon>
        <taxon>Basidiomycota</taxon>
        <taxon>Agaricomycotina</taxon>
        <taxon>Agaricomycetes</taxon>
        <taxon>Agaricomycetidae</taxon>
        <taxon>Agaricales</taxon>
        <taxon>Agaricales incertae sedis</taxon>
        <taxon>Dendrothele</taxon>
    </lineage>
</organism>
<gene>
    <name evidence="2" type="ORF">K435DRAFT_860176</name>
</gene>
<proteinExistence type="predicted"/>
<sequence length="216" mass="24022">MDNPDPYPPPGYLEQHPYRVVRDLPGYIDMALNDESRRMIHFIISNTPLTMDAHLMDYNIKFYCNYCEHHERPGMIQEHEQRHLSRLSEAYCARAEMRYDLTADLPVYLPPSRSLTPSPPRSPVLATQLPLPSSPPRSPAPVPQLPQPPSPPQIEGIAGPSCVSRTRNRAPAPYGRPTSNADRFSGSGRRGDPIDLDGPAETSGSGTRSDPIDLSD</sequence>
<evidence type="ECO:0000256" key="1">
    <source>
        <dbReference type="SAM" id="MobiDB-lite"/>
    </source>
</evidence>
<keyword evidence="3" id="KW-1185">Reference proteome</keyword>
<dbReference type="EMBL" id="ML179215">
    <property type="protein sequence ID" value="THU94781.1"/>
    <property type="molecule type" value="Genomic_DNA"/>
</dbReference>